<dbReference type="InterPro" id="IPR002347">
    <property type="entry name" value="SDR_fam"/>
</dbReference>
<proteinExistence type="inferred from homology"/>
<dbReference type="Pfam" id="PF13561">
    <property type="entry name" value="adh_short_C2"/>
    <property type="match status" value="1"/>
</dbReference>
<evidence type="ECO:0000256" key="2">
    <source>
        <dbReference type="ARBA" id="ARBA00023002"/>
    </source>
</evidence>
<dbReference type="PRINTS" id="PR00080">
    <property type="entry name" value="SDRFAMILY"/>
</dbReference>
<evidence type="ECO:0000313" key="3">
    <source>
        <dbReference type="EMBL" id="GGY62321.1"/>
    </source>
</evidence>
<comment type="similarity">
    <text evidence="1">Belongs to the short-chain dehydrogenases/reductases (SDR) family.</text>
</comment>
<dbReference type="SUPFAM" id="SSF51735">
    <property type="entry name" value="NAD(P)-binding Rossmann-fold domains"/>
    <property type="match status" value="1"/>
</dbReference>
<protein>
    <submittedName>
        <fullName evidence="3">Short-chain dehydrogenase</fullName>
    </submittedName>
</protein>
<dbReference type="Proteomes" id="UP000619761">
    <property type="component" value="Unassembled WGS sequence"/>
</dbReference>
<dbReference type="PANTHER" id="PTHR43639">
    <property type="entry name" value="OXIDOREDUCTASE, SHORT-CHAIN DEHYDROGENASE/REDUCTASE FAMILY (AFU_ORTHOLOGUE AFUA_5G02870)"/>
    <property type="match status" value="1"/>
</dbReference>
<dbReference type="RefSeq" id="WP_189415267.1">
    <property type="nucleotide sequence ID" value="NZ_BMYZ01000001.1"/>
</dbReference>
<reference evidence="4" key="1">
    <citation type="journal article" date="2019" name="Int. J. Syst. Evol. Microbiol.">
        <title>The Global Catalogue of Microorganisms (GCM) 10K type strain sequencing project: providing services to taxonomists for standard genome sequencing and annotation.</title>
        <authorList>
            <consortium name="The Broad Institute Genomics Platform"/>
            <consortium name="The Broad Institute Genome Sequencing Center for Infectious Disease"/>
            <person name="Wu L."/>
            <person name="Ma J."/>
        </authorList>
    </citation>
    <scope>NUCLEOTIDE SEQUENCE [LARGE SCALE GENOMIC DNA]</scope>
    <source>
        <strain evidence="4">KCTC 32239</strain>
    </source>
</reference>
<gene>
    <name evidence="3" type="ORF">GCM10011613_02240</name>
</gene>
<evidence type="ECO:0000256" key="1">
    <source>
        <dbReference type="ARBA" id="ARBA00006484"/>
    </source>
</evidence>
<dbReference type="EMBL" id="BMYZ01000001">
    <property type="protein sequence ID" value="GGY62321.1"/>
    <property type="molecule type" value="Genomic_DNA"/>
</dbReference>
<comment type="caution">
    <text evidence="3">The sequence shown here is derived from an EMBL/GenBank/DDBJ whole genome shotgun (WGS) entry which is preliminary data.</text>
</comment>
<keyword evidence="2" id="KW-0560">Oxidoreductase</keyword>
<sequence>MNHKIAIVTGASRGLGRNAALRLASRGVDIIITYHSKRDEAEKVVAEIEAAGAKAAALQLDVSQSKSFTQFAVGVKAILQSKWQRNNFDYLVNNAGTGINIPFIETSEEQFDQMMNVHLKGVYFLTQKLVGLMADGGSILNISSGLARFSFPGYSAYAVMKGAVEVLSRYLAKELGARGIRVNTLAPGAIATDFGGGAVRDNQELNQHIASLTALGRVGLPDDIGGVIASMLSDDNRWVNGQRIEAAGGIFL</sequence>
<dbReference type="Gene3D" id="3.40.50.720">
    <property type="entry name" value="NAD(P)-binding Rossmann-like Domain"/>
    <property type="match status" value="1"/>
</dbReference>
<accession>A0ABQ3AS34</accession>
<name>A0ABQ3AS34_9GAMM</name>
<dbReference type="PANTHER" id="PTHR43639:SF1">
    <property type="entry name" value="SHORT-CHAIN DEHYDROGENASE_REDUCTASE FAMILY PROTEIN"/>
    <property type="match status" value="1"/>
</dbReference>
<dbReference type="InterPro" id="IPR036291">
    <property type="entry name" value="NAD(P)-bd_dom_sf"/>
</dbReference>
<keyword evidence="4" id="KW-1185">Reference proteome</keyword>
<evidence type="ECO:0000313" key="4">
    <source>
        <dbReference type="Proteomes" id="UP000619761"/>
    </source>
</evidence>
<dbReference type="PRINTS" id="PR00081">
    <property type="entry name" value="GDHRDH"/>
</dbReference>
<organism evidence="3 4">
    <name type="scientific">Cellvibrio zantedeschiae</name>
    <dbReference type="NCBI Taxonomy" id="1237077"/>
    <lineage>
        <taxon>Bacteria</taxon>
        <taxon>Pseudomonadati</taxon>
        <taxon>Pseudomonadota</taxon>
        <taxon>Gammaproteobacteria</taxon>
        <taxon>Cellvibrionales</taxon>
        <taxon>Cellvibrionaceae</taxon>
        <taxon>Cellvibrio</taxon>
    </lineage>
</organism>